<dbReference type="InterPro" id="IPR051930">
    <property type="entry name" value="FNR_type-1"/>
</dbReference>
<dbReference type="Gene3D" id="2.40.30.10">
    <property type="entry name" value="Translation factors"/>
    <property type="match status" value="1"/>
</dbReference>
<dbReference type="Proteomes" id="UP000229529">
    <property type="component" value="Unassembled WGS sequence"/>
</dbReference>
<comment type="caution">
    <text evidence="1">The sequence shown here is derived from an EMBL/GenBank/DDBJ whole genome shotgun (WGS) entry which is preliminary data.</text>
</comment>
<dbReference type="InterPro" id="IPR039261">
    <property type="entry name" value="FNR_nucleotide-bd"/>
</dbReference>
<name>A0ABX4MHA5_9HYPH</name>
<dbReference type="GO" id="GO:0004324">
    <property type="term" value="F:ferredoxin-NADP+ reductase activity"/>
    <property type="evidence" value="ECO:0007669"/>
    <property type="project" value="UniProtKB-EC"/>
</dbReference>
<dbReference type="EMBL" id="NXGS01000094">
    <property type="protein sequence ID" value="PIM96329.1"/>
    <property type="molecule type" value="Genomic_DNA"/>
</dbReference>
<keyword evidence="1" id="KW-0560">Oxidoreductase</keyword>
<dbReference type="EC" id="1.18.1.2" evidence="1"/>
<sequence>MGLVIRGELMFRNYYICSPTWEDKLEFYSTADFNDIFTSFLRKITTDSSIIIMKKTAGDLVLDPLKPGKRLFLLCSDIGAAAASSIISEPGTYSKFNEVIVVLTCKYIQDLLYFNNKLKQLAKEPLIQSHIKNKLRFYRSVTQESYPYSGDTLWLIKSGTLIVDLRTYNLNDMDRFMICGPHKTSLDIINLLRLLGNKGCNASCSGNFVYERIFINQTLRVIAVFNVLLEQLNKAFPNKDQWLQLSFDLSVSSPFQLLSANQSRIGRGQEGVC</sequence>
<dbReference type="PANTHER" id="PTHR47878">
    <property type="entry name" value="OXIDOREDUCTASE FAD/NAD(P)-BINDING DOMAIN PROTEIN"/>
    <property type="match status" value="1"/>
</dbReference>
<keyword evidence="2" id="KW-1185">Reference proteome</keyword>
<dbReference type="SUPFAM" id="SSF52343">
    <property type="entry name" value="Ferredoxin reductase-like, C-terminal NADP-linked domain"/>
    <property type="match status" value="1"/>
</dbReference>
<proteinExistence type="predicted"/>
<reference evidence="1" key="1">
    <citation type="submission" date="2017-09" db="EMBL/GenBank/DDBJ databases">
        <authorList>
            <person name="Campbell M.A."/>
            <person name="Lukasik P."/>
            <person name="Simon C."/>
            <person name="McCutcheon J.P."/>
        </authorList>
    </citation>
    <scope>NUCLEOTIDE SEQUENCE [LARGE SCALE GENOMIC DNA]</scope>
    <source>
        <strain evidence="1">ALECUR</strain>
    </source>
</reference>
<organism evidence="1 2">
    <name type="scientific">Candidatus Hodgkinia cicadicola</name>
    <dbReference type="NCBI Taxonomy" id="573658"/>
    <lineage>
        <taxon>Bacteria</taxon>
        <taxon>Pseudomonadati</taxon>
        <taxon>Pseudomonadota</taxon>
        <taxon>Alphaproteobacteria</taxon>
        <taxon>Hyphomicrobiales</taxon>
        <taxon>Candidatus Hodgkinia</taxon>
    </lineage>
</organism>
<dbReference type="PANTHER" id="PTHR47878:SF1">
    <property type="entry name" value="FLAVODOXIN_FERREDOXIN--NADP REDUCTASE"/>
    <property type="match status" value="1"/>
</dbReference>
<gene>
    <name evidence="1" type="primary">fpr</name>
    <name evidence="1" type="ORF">alecur_140</name>
</gene>
<evidence type="ECO:0000313" key="2">
    <source>
        <dbReference type="Proteomes" id="UP000229529"/>
    </source>
</evidence>
<evidence type="ECO:0000313" key="1">
    <source>
        <dbReference type="EMBL" id="PIM96329.1"/>
    </source>
</evidence>
<dbReference type="Gene3D" id="3.40.50.80">
    <property type="entry name" value="Nucleotide-binding domain of ferredoxin-NADP reductase (FNR) module"/>
    <property type="match status" value="1"/>
</dbReference>
<protein>
    <submittedName>
        <fullName evidence="1">Ferredoxin--NADP reductase</fullName>
        <ecNumber evidence="1">1.18.1.2</ecNumber>
    </submittedName>
</protein>
<accession>A0ABX4MHA5</accession>